<dbReference type="AlphaFoldDB" id="A0A916EKZ2"/>
<gene>
    <name evidence="1" type="ORF">CHRIB12_LOCUS21965</name>
</gene>
<dbReference type="EMBL" id="CAGKOT010000072">
    <property type="protein sequence ID" value="CAB5391444.1"/>
    <property type="molecule type" value="Genomic_DNA"/>
</dbReference>
<reference evidence="1" key="1">
    <citation type="submission" date="2020-05" db="EMBL/GenBank/DDBJ databases">
        <authorList>
            <person name="Rincon C."/>
            <person name="Sanders R I."/>
            <person name="Robbins C."/>
            <person name="Chaturvedi A."/>
        </authorList>
    </citation>
    <scope>NUCLEOTIDE SEQUENCE</scope>
    <source>
        <strain evidence="1">CHB12</strain>
    </source>
</reference>
<organism evidence="1 2">
    <name type="scientific">Rhizophagus irregularis</name>
    <dbReference type="NCBI Taxonomy" id="588596"/>
    <lineage>
        <taxon>Eukaryota</taxon>
        <taxon>Fungi</taxon>
        <taxon>Fungi incertae sedis</taxon>
        <taxon>Mucoromycota</taxon>
        <taxon>Glomeromycotina</taxon>
        <taxon>Glomeromycetes</taxon>
        <taxon>Glomerales</taxon>
        <taxon>Glomeraceae</taxon>
        <taxon>Rhizophagus</taxon>
    </lineage>
</organism>
<comment type="caution">
    <text evidence="1">The sequence shown here is derived from an EMBL/GenBank/DDBJ whole genome shotgun (WGS) entry which is preliminary data.</text>
</comment>
<accession>A0A916EKZ2</accession>
<protein>
    <submittedName>
        <fullName evidence="1">Uncharacterized protein</fullName>
    </submittedName>
</protein>
<evidence type="ECO:0000313" key="1">
    <source>
        <dbReference type="EMBL" id="CAB5391444.1"/>
    </source>
</evidence>
<evidence type="ECO:0000313" key="2">
    <source>
        <dbReference type="Proteomes" id="UP000684084"/>
    </source>
</evidence>
<sequence length="91" mass="10730">MLNTRFFDPIDNIIKVFLTPVMLGKQRSQMNQSVCYDINQITEWKNLMDAENDNEGISNGIREQEQDIWQILFQSLIKNIPPEAILEVWFV</sequence>
<dbReference type="OrthoDB" id="2443524at2759"/>
<dbReference type="Proteomes" id="UP000684084">
    <property type="component" value="Unassembled WGS sequence"/>
</dbReference>
<name>A0A916EKZ2_9GLOM</name>
<proteinExistence type="predicted"/>